<dbReference type="PANTHER" id="PTHR36307">
    <property type="entry name" value="FLAGELLA BASAL BODY P-RING FORMATION PROTEIN FLGA"/>
    <property type="match status" value="1"/>
</dbReference>
<proteinExistence type="inferred from homology"/>
<evidence type="ECO:0000256" key="3">
    <source>
        <dbReference type="ARBA" id="ARBA00014754"/>
    </source>
</evidence>
<comment type="caution">
    <text evidence="9">The sequence shown here is derived from an EMBL/GenBank/DDBJ whole genome shotgun (WGS) entry which is preliminary data.</text>
</comment>
<evidence type="ECO:0000256" key="6">
    <source>
        <dbReference type="ARBA" id="ARBA00025643"/>
    </source>
</evidence>
<dbReference type="Proteomes" id="UP001156601">
    <property type="component" value="Unassembled WGS sequence"/>
</dbReference>
<dbReference type="GO" id="GO:0042597">
    <property type="term" value="C:periplasmic space"/>
    <property type="evidence" value="ECO:0007669"/>
    <property type="project" value="UniProtKB-SubCell"/>
</dbReference>
<keyword evidence="9" id="KW-0282">Flagellum</keyword>
<keyword evidence="10" id="KW-1185">Reference proteome</keyword>
<dbReference type="SUPFAM" id="SSF51269">
    <property type="entry name" value="AFP III-like domain"/>
    <property type="match status" value="1"/>
</dbReference>
<feature type="signal peptide" evidence="7">
    <location>
        <begin position="1"/>
        <end position="29"/>
    </location>
</feature>
<keyword evidence="9" id="KW-0969">Cilium</keyword>
<keyword evidence="4 7" id="KW-0732">Signal</keyword>
<evidence type="ECO:0000256" key="4">
    <source>
        <dbReference type="ARBA" id="ARBA00022729"/>
    </source>
</evidence>
<keyword evidence="7" id="KW-1005">Bacterial flagellum biogenesis</keyword>
<feature type="chain" id="PRO_5041489917" description="Flagella basal body P-ring formation protein FlgA" evidence="7">
    <location>
        <begin position="30"/>
        <end position="240"/>
    </location>
</feature>
<dbReference type="PANTHER" id="PTHR36307:SF1">
    <property type="entry name" value="FLAGELLA BASAL BODY P-RING FORMATION PROTEIN FLGA"/>
    <property type="match status" value="1"/>
</dbReference>
<dbReference type="Gene3D" id="2.30.30.760">
    <property type="match status" value="1"/>
</dbReference>
<evidence type="ECO:0000259" key="8">
    <source>
        <dbReference type="SMART" id="SM00858"/>
    </source>
</evidence>
<evidence type="ECO:0000313" key="9">
    <source>
        <dbReference type="EMBL" id="GLR70805.1"/>
    </source>
</evidence>
<dbReference type="InterPro" id="IPR013974">
    <property type="entry name" value="SAF"/>
</dbReference>
<evidence type="ECO:0000256" key="5">
    <source>
        <dbReference type="ARBA" id="ARBA00022764"/>
    </source>
</evidence>
<keyword evidence="9" id="KW-0966">Cell projection</keyword>
<dbReference type="InterPro" id="IPR039246">
    <property type="entry name" value="Flagellar_FlgA"/>
</dbReference>
<dbReference type="InterPro" id="IPR036732">
    <property type="entry name" value="AFP_Neu5c_C_sf"/>
</dbReference>
<dbReference type="Pfam" id="PF17656">
    <property type="entry name" value="ChapFlgA_N"/>
    <property type="match status" value="1"/>
</dbReference>
<evidence type="ECO:0000256" key="2">
    <source>
        <dbReference type="ARBA" id="ARBA00010474"/>
    </source>
</evidence>
<feature type="domain" description="SAF" evidence="8">
    <location>
        <begin position="118"/>
        <end position="180"/>
    </location>
</feature>
<gene>
    <name evidence="9" type="primary">flgA</name>
    <name evidence="9" type="ORF">GCM10007852_17130</name>
</gene>
<dbReference type="Pfam" id="PF13144">
    <property type="entry name" value="ChapFlgA"/>
    <property type="match status" value="1"/>
</dbReference>
<dbReference type="EMBL" id="BSOT01000005">
    <property type="protein sequence ID" value="GLR70805.1"/>
    <property type="molecule type" value="Genomic_DNA"/>
</dbReference>
<comment type="similarity">
    <text evidence="2 7">Belongs to the FlgA family.</text>
</comment>
<reference evidence="9" key="2">
    <citation type="submission" date="2023-01" db="EMBL/GenBank/DDBJ databases">
        <title>Draft genome sequence of Agaribacter marinus strain NBRC 110023.</title>
        <authorList>
            <person name="Sun Q."/>
            <person name="Mori K."/>
        </authorList>
    </citation>
    <scope>NUCLEOTIDE SEQUENCE</scope>
    <source>
        <strain evidence="9">NBRC 110023</strain>
    </source>
</reference>
<dbReference type="NCBIfam" id="TIGR03170">
    <property type="entry name" value="flgA_cterm"/>
    <property type="match status" value="1"/>
</dbReference>
<accession>A0AA37WKE6</accession>
<keyword evidence="5 7" id="KW-0574">Periplasm</keyword>
<comment type="function">
    <text evidence="6 7">Involved in the assembly process of the P-ring formation. It may associate with FlgF on the rod constituting a structure essential for the P-ring assembly or may act as a modulator protein for the P-ring assembly.</text>
</comment>
<comment type="subcellular location">
    <subcellularLocation>
        <location evidence="1 7">Periplasm</location>
    </subcellularLocation>
</comment>
<evidence type="ECO:0000313" key="10">
    <source>
        <dbReference type="Proteomes" id="UP001156601"/>
    </source>
</evidence>
<dbReference type="InterPro" id="IPR041231">
    <property type="entry name" value="FlgA_N"/>
</dbReference>
<evidence type="ECO:0000256" key="1">
    <source>
        <dbReference type="ARBA" id="ARBA00004418"/>
    </source>
</evidence>
<evidence type="ECO:0000256" key="7">
    <source>
        <dbReference type="RuleBase" id="RU362063"/>
    </source>
</evidence>
<dbReference type="SMART" id="SM00858">
    <property type="entry name" value="SAF"/>
    <property type="match status" value="1"/>
</dbReference>
<sequence>MHLHLCMKLSTSSLIVFTLFSLFISNAHANEDNAKRIQENVQAYVMQQLMPESLFGANEDVKVTVKNIDPRIPIPQCNEKYTFSAPNYDKRLSSVPIKVSCTTLNWFTYVHVNIMRHQRVVVATDILSPGAILSENNLSLADINKSRLRGSTYADYATLVGARLKRRVREGTIITSNMLCFICKGDRITIIARAGGLAIKTSAIALEDGTLGETIRVENTASERTISGRVVNSSQIEINI</sequence>
<organism evidence="9 10">
    <name type="scientific">Agaribacter marinus</name>
    <dbReference type="NCBI Taxonomy" id="1431249"/>
    <lineage>
        <taxon>Bacteria</taxon>
        <taxon>Pseudomonadati</taxon>
        <taxon>Pseudomonadota</taxon>
        <taxon>Gammaproteobacteria</taxon>
        <taxon>Alteromonadales</taxon>
        <taxon>Alteromonadaceae</taxon>
        <taxon>Agaribacter</taxon>
    </lineage>
</organism>
<name>A0AA37WKE6_9ALTE</name>
<dbReference type="CDD" id="cd11614">
    <property type="entry name" value="SAF_CpaB_FlgA_like"/>
    <property type="match status" value="1"/>
</dbReference>
<dbReference type="InterPro" id="IPR017585">
    <property type="entry name" value="SAF_FlgA"/>
</dbReference>
<dbReference type="AlphaFoldDB" id="A0AA37WKE6"/>
<dbReference type="GO" id="GO:0044780">
    <property type="term" value="P:bacterial-type flagellum assembly"/>
    <property type="evidence" value="ECO:0007669"/>
    <property type="project" value="InterPro"/>
</dbReference>
<dbReference type="Gene3D" id="3.90.1210.10">
    <property type="entry name" value="Antifreeze-like/N-acetylneuraminic acid synthase C-terminal domain"/>
    <property type="match status" value="1"/>
</dbReference>
<protein>
    <recommendedName>
        <fullName evidence="3 7">Flagella basal body P-ring formation protein FlgA</fullName>
    </recommendedName>
</protein>
<reference evidence="9" key="1">
    <citation type="journal article" date="2014" name="Int. J. Syst. Evol. Microbiol.">
        <title>Complete genome sequence of Corynebacterium casei LMG S-19264T (=DSM 44701T), isolated from a smear-ripened cheese.</title>
        <authorList>
            <consortium name="US DOE Joint Genome Institute (JGI-PGF)"/>
            <person name="Walter F."/>
            <person name="Albersmeier A."/>
            <person name="Kalinowski J."/>
            <person name="Ruckert C."/>
        </authorList>
    </citation>
    <scope>NUCLEOTIDE SEQUENCE</scope>
    <source>
        <strain evidence="9">NBRC 110023</strain>
    </source>
</reference>